<dbReference type="OrthoDB" id="6427at2"/>
<name>A0A0P8WP96_9CLOT</name>
<dbReference type="PATRIC" id="fig|36849.3.peg.2119"/>
<dbReference type="Pfam" id="PF02604">
    <property type="entry name" value="PhdYeFM_antitox"/>
    <property type="match status" value="1"/>
</dbReference>
<evidence type="ECO:0000256" key="1">
    <source>
        <dbReference type="ARBA" id="ARBA00009981"/>
    </source>
</evidence>
<reference evidence="3 4" key="1">
    <citation type="submission" date="2015-09" db="EMBL/GenBank/DDBJ databases">
        <title>Genome sequence of Oxobacter pfennigii DSM 3222.</title>
        <authorList>
            <person name="Poehlein A."/>
            <person name="Bengelsdorf F.R."/>
            <person name="Schiel-Bengelsdorf B."/>
            <person name="Duerre P."/>
            <person name="Daniel R."/>
        </authorList>
    </citation>
    <scope>NUCLEOTIDE SEQUENCE [LARGE SCALE GENOMIC DNA]</scope>
    <source>
        <strain evidence="3 4">DSM 3222</strain>
    </source>
</reference>
<dbReference type="Gene3D" id="1.10.1220.170">
    <property type="match status" value="1"/>
</dbReference>
<protein>
    <recommendedName>
        <fullName evidence="2">Antitoxin</fullName>
    </recommendedName>
</protein>
<evidence type="ECO:0000313" key="4">
    <source>
        <dbReference type="Proteomes" id="UP000050326"/>
    </source>
</evidence>
<comment type="function">
    <text evidence="2">Antitoxin component of a type II toxin-antitoxin (TA) system.</text>
</comment>
<comment type="caution">
    <text evidence="3">The sequence shown here is derived from an EMBL/GenBank/DDBJ whole genome shotgun (WGS) entry which is preliminary data.</text>
</comment>
<proteinExistence type="inferred from homology"/>
<organism evidence="3 4">
    <name type="scientific">Oxobacter pfennigii</name>
    <dbReference type="NCBI Taxonomy" id="36849"/>
    <lineage>
        <taxon>Bacteria</taxon>
        <taxon>Bacillati</taxon>
        <taxon>Bacillota</taxon>
        <taxon>Clostridia</taxon>
        <taxon>Eubacteriales</taxon>
        <taxon>Clostridiaceae</taxon>
        <taxon>Oxobacter</taxon>
    </lineage>
</organism>
<comment type="similarity">
    <text evidence="1 2">Belongs to the phD/YefM antitoxin family.</text>
</comment>
<dbReference type="RefSeq" id="WP_054875060.1">
    <property type="nucleotide sequence ID" value="NZ_LKET01000031.1"/>
</dbReference>
<accession>A0A0P8WP96</accession>
<dbReference type="EMBL" id="LKET01000031">
    <property type="protein sequence ID" value="KPU44387.1"/>
    <property type="molecule type" value="Genomic_DNA"/>
</dbReference>
<keyword evidence="4" id="KW-1185">Reference proteome</keyword>
<dbReference type="AlphaFoldDB" id="A0A0P8WP96"/>
<dbReference type="Gene3D" id="3.40.1620.10">
    <property type="entry name" value="YefM-like domain"/>
    <property type="match status" value="1"/>
</dbReference>
<dbReference type="Proteomes" id="UP000050326">
    <property type="component" value="Unassembled WGS sequence"/>
</dbReference>
<dbReference type="InterPro" id="IPR036165">
    <property type="entry name" value="YefM-like_sf"/>
</dbReference>
<dbReference type="SUPFAM" id="SSF143120">
    <property type="entry name" value="YefM-like"/>
    <property type="match status" value="1"/>
</dbReference>
<dbReference type="STRING" id="36849.OXPF_20060"/>
<sequence length="84" mass="10025">MIAISYSAVRQKFKDYCDKVTKDFETIIITRERGDNVVMLSEAEYNNLLENLYVRSDPKYYNELLQSIEQLKKGKRQKRDLIDE</sequence>
<dbReference type="InterPro" id="IPR006442">
    <property type="entry name" value="Antitoxin_Phd/YefM"/>
</dbReference>
<evidence type="ECO:0000313" key="3">
    <source>
        <dbReference type="EMBL" id="KPU44387.1"/>
    </source>
</evidence>
<dbReference type="PANTHER" id="PTHR33713:SF6">
    <property type="entry name" value="ANTITOXIN YEFM"/>
    <property type="match status" value="1"/>
</dbReference>
<gene>
    <name evidence="3" type="primary">yefM</name>
    <name evidence="3" type="ORF">OXPF_20060</name>
</gene>
<dbReference type="InterPro" id="IPR051405">
    <property type="entry name" value="phD/YefM_antitoxin"/>
</dbReference>
<dbReference type="PANTHER" id="PTHR33713">
    <property type="entry name" value="ANTITOXIN YAFN-RELATED"/>
    <property type="match status" value="1"/>
</dbReference>
<evidence type="ECO:0000256" key="2">
    <source>
        <dbReference type="RuleBase" id="RU362080"/>
    </source>
</evidence>